<dbReference type="GO" id="GO:0003676">
    <property type="term" value="F:nucleic acid binding"/>
    <property type="evidence" value="ECO:0007669"/>
    <property type="project" value="InterPro"/>
</dbReference>
<evidence type="ECO:0000259" key="1">
    <source>
        <dbReference type="PROSITE" id="PS50994"/>
    </source>
</evidence>
<organism evidence="2 3">
    <name type="scientific">Electrophorus voltai</name>
    <dbReference type="NCBI Taxonomy" id="2609070"/>
    <lineage>
        <taxon>Eukaryota</taxon>
        <taxon>Metazoa</taxon>
        <taxon>Chordata</taxon>
        <taxon>Craniata</taxon>
        <taxon>Vertebrata</taxon>
        <taxon>Euteleostomi</taxon>
        <taxon>Actinopterygii</taxon>
        <taxon>Neopterygii</taxon>
        <taxon>Teleostei</taxon>
        <taxon>Ostariophysi</taxon>
        <taxon>Gymnotiformes</taxon>
        <taxon>Gymnotoidei</taxon>
        <taxon>Gymnotidae</taxon>
        <taxon>Electrophorus</taxon>
    </lineage>
</organism>
<evidence type="ECO:0000313" key="2">
    <source>
        <dbReference type="EMBL" id="KAK1785441.1"/>
    </source>
</evidence>
<dbReference type="Proteomes" id="UP001239994">
    <property type="component" value="Unassembled WGS sequence"/>
</dbReference>
<dbReference type="InterPro" id="IPR001584">
    <property type="entry name" value="Integrase_cat-core"/>
</dbReference>
<comment type="caution">
    <text evidence="2">The sequence shown here is derived from an EMBL/GenBank/DDBJ whole genome shotgun (WGS) entry which is preliminary data.</text>
</comment>
<dbReference type="PANTHER" id="PTHR37984">
    <property type="entry name" value="PROTEIN CBG26694"/>
    <property type="match status" value="1"/>
</dbReference>
<accession>A0AAD8YT41</accession>
<evidence type="ECO:0000313" key="3">
    <source>
        <dbReference type="Proteomes" id="UP001239994"/>
    </source>
</evidence>
<dbReference type="EMBL" id="JAROKS010000026">
    <property type="protein sequence ID" value="KAK1785441.1"/>
    <property type="molecule type" value="Genomic_DNA"/>
</dbReference>
<proteinExistence type="predicted"/>
<dbReference type="AlphaFoldDB" id="A0AAD8YT41"/>
<name>A0AAD8YT41_9TELE</name>
<dbReference type="Gene3D" id="3.30.420.10">
    <property type="entry name" value="Ribonuclease H-like superfamily/Ribonuclease H"/>
    <property type="match status" value="1"/>
</dbReference>
<dbReference type="InterPro" id="IPR012337">
    <property type="entry name" value="RNaseH-like_sf"/>
</dbReference>
<dbReference type="InterPro" id="IPR050951">
    <property type="entry name" value="Retrovirus_Pol_polyprotein"/>
</dbReference>
<dbReference type="PROSITE" id="PS50994">
    <property type="entry name" value="INTEGRASE"/>
    <property type="match status" value="1"/>
</dbReference>
<sequence length="180" mass="20773">MVAYIGGNGTPWRYSYRTADGSALLVACDEQGCGKVFWQFGLPEDIVSDGGPQFTFWVWKELLGKLNIMLSLTSGCHAQANLQVERVNQELCKFLRLYTPRRGARYQLPLYPWNTPASDQPVVEKWCKDSERTWEEMHQGPCKPIAAYKRKADQRRGETQQYTLWQKVWDSTRDGHHGQD</sequence>
<keyword evidence="3" id="KW-1185">Reference proteome</keyword>
<protein>
    <recommendedName>
        <fullName evidence="1">Integrase catalytic domain-containing protein</fullName>
    </recommendedName>
</protein>
<gene>
    <name evidence="2" type="ORF">P4O66_018807</name>
</gene>
<dbReference type="InterPro" id="IPR036397">
    <property type="entry name" value="RNaseH_sf"/>
</dbReference>
<reference evidence="2" key="1">
    <citation type="submission" date="2023-03" db="EMBL/GenBank/DDBJ databases">
        <title>Electrophorus voltai genome.</title>
        <authorList>
            <person name="Bian C."/>
        </authorList>
    </citation>
    <scope>NUCLEOTIDE SEQUENCE</scope>
    <source>
        <strain evidence="2">CB-2022</strain>
        <tissue evidence="2">Muscle</tissue>
    </source>
</reference>
<dbReference type="SUPFAM" id="SSF53098">
    <property type="entry name" value="Ribonuclease H-like"/>
    <property type="match status" value="1"/>
</dbReference>
<dbReference type="PANTHER" id="PTHR37984:SF15">
    <property type="entry name" value="INTEGRASE CATALYTIC DOMAIN-CONTAINING PROTEIN"/>
    <property type="match status" value="1"/>
</dbReference>
<feature type="domain" description="Integrase catalytic" evidence="1">
    <location>
        <begin position="1"/>
        <end position="152"/>
    </location>
</feature>
<dbReference type="GO" id="GO:0015074">
    <property type="term" value="P:DNA integration"/>
    <property type="evidence" value="ECO:0007669"/>
    <property type="project" value="InterPro"/>
</dbReference>